<keyword evidence="2" id="KW-0378">Hydrolase</keyword>
<evidence type="ECO:0000256" key="1">
    <source>
        <dbReference type="ARBA" id="ARBA00001946"/>
    </source>
</evidence>
<comment type="caution">
    <text evidence="4">The sequence shown here is derived from an EMBL/GenBank/DDBJ whole genome shotgun (WGS) entry which is preliminary data.</text>
</comment>
<evidence type="ECO:0000256" key="2">
    <source>
        <dbReference type="ARBA" id="ARBA00022801"/>
    </source>
</evidence>
<gene>
    <name evidence="4" type="ORF">J2S63_000044</name>
</gene>
<dbReference type="PROSITE" id="PS00893">
    <property type="entry name" value="NUDIX_BOX"/>
    <property type="match status" value="1"/>
</dbReference>
<organism evidence="4 5">
    <name type="scientific">Nocardioides marmoribigeumensis</name>
    <dbReference type="NCBI Taxonomy" id="433649"/>
    <lineage>
        <taxon>Bacteria</taxon>
        <taxon>Bacillati</taxon>
        <taxon>Actinomycetota</taxon>
        <taxon>Actinomycetes</taxon>
        <taxon>Propionibacteriales</taxon>
        <taxon>Nocardioidaceae</taxon>
        <taxon>Nocardioides</taxon>
    </lineage>
</organism>
<dbReference type="InterPro" id="IPR020084">
    <property type="entry name" value="NUDIX_hydrolase_CS"/>
</dbReference>
<evidence type="ECO:0000313" key="5">
    <source>
        <dbReference type="Proteomes" id="UP001183648"/>
    </source>
</evidence>
<dbReference type="EMBL" id="JAVDYG010000001">
    <property type="protein sequence ID" value="MDR7360491.1"/>
    <property type="molecule type" value="Genomic_DNA"/>
</dbReference>
<dbReference type="Proteomes" id="UP001183648">
    <property type="component" value="Unassembled WGS sequence"/>
</dbReference>
<dbReference type="SUPFAM" id="SSF55811">
    <property type="entry name" value="Nudix"/>
    <property type="match status" value="1"/>
</dbReference>
<keyword evidence="5" id="KW-1185">Reference proteome</keyword>
<evidence type="ECO:0000259" key="3">
    <source>
        <dbReference type="PROSITE" id="PS51462"/>
    </source>
</evidence>
<dbReference type="Pfam" id="PF00293">
    <property type="entry name" value="NUDIX"/>
    <property type="match status" value="1"/>
</dbReference>
<dbReference type="RefSeq" id="WP_310297018.1">
    <property type="nucleotide sequence ID" value="NZ_BAAAPS010000006.1"/>
</dbReference>
<name>A0ABU2BQF7_9ACTN</name>
<comment type="cofactor">
    <cofactor evidence="1">
        <name>Mg(2+)</name>
        <dbReference type="ChEBI" id="CHEBI:18420"/>
    </cofactor>
</comment>
<dbReference type="Gene3D" id="3.90.79.10">
    <property type="entry name" value="Nucleoside Triphosphate Pyrophosphohydrolase"/>
    <property type="match status" value="1"/>
</dbReference>
<protein>
    <submittedName>
        <fullName evidence="4">8-oxo-dGTP pyrophosphatase MutT (NUDIX family)</fullName>
    </submittedName>
</protein>
<reference evidence="4 5" key="1">
    <citation type="submission" date="2023-07" db="EMBL/GenBank/DDBJ databases">
        <title>Sequencing the genomes of 1000 actinobacteria strains.</title>
        <authorList>
            <person name="Klenk H.-P."/>
        </authorList>
    </citation>
    <scope>NUCLEOTIDE SEQUENCE [LARGE SCALE GENOMIC DNA]</scope>
    <source>
        <strain evidence="4 5">DSM 19426</strain>
    </source>
</reference>
<feature type="domain" description="Nudix hydrolase" evidence="3">
    <location>
        <begin position="7"/>
        <end position="147"/>
    </location>
</feature>
<dbReference type="InterPro" id="IPR000086">
    <property type="entry name" value="NUDIX_hydrolase_dom"/>
</dbReference>
<accession>A0ABU2BQF7</accession>
<dbReference type="PROSITE" id="PS51462">
    <property type="entry name" value="NUDIX"/>
    <property type="match status" value="1"/>
</dbReference>
<sequence length="158" mass="17256">MSLPRFQVVPAAYLLLTRPAERGTAVLLQLRGAGASYMPHHWASGAAGHVEYGESVAVAAAREAEEELGIQLATEDLRPLCALQRTEPGNPDPIEQRVDFFLTASRWVGEPTVREPAKCERLGWFTLDELPSPVVPHEEHVLRLLASGDLPPVLSLGF</sequence>
<proteinExistence type="predicted"/>
<dbReference type="InterPro" id="IPR015797">
    <property type="entry name" value="NUDIX_hydrolase-like_dom_sf"/>
</dbReference>
<evidence type="ECO:0000313" key="4">
    <source>
        <dbReference type="EMBL" id="MDR7360491.1"/>
    </source>
</evidence>
<dbReference type="PANTHER" id="PTHR43046">
    <property type="entry name" value="GDP-MANNOSE MANNOSYL HYDROLASE"/>
    <property type="match status" value="1"/>
</dbReference>
<dbReference type="PANTHER" id="PTHR43046:SF16">
    <property type="entry name" value="ADP-RIBOSE PYROPHOSPHATASE YJHB-RELATED"/>
    <property type="match status" value="1"/>
</dbReference>